<dbReference type="Gene3D" id="1.10.10.60">
    <property type="entry name" value="Homeodomain-like"/>
    <property type="match status" value="1"/>
</dbReference>
<evidence type="ECO:0000313" key="2">
    <source>
        <dbReference type="EMBL" id="KAF5831338.1"/>
    </source>
</evidence>
<feature type="region of interest" description="Disordered" evidence="1">
    <location>
        <begin position="160"/>
        <end position="183"/>
    </location>
</feature>
<sequence>MVTGILLQYSARPCLQIQSLAQELGEDRSTVLYWVKEFWKKPEFERNAILAKRNNELQEAAAKRGREEVLQAVQGGNPAQASKAKGEGFIPFYTRKEMGLTDIKSKKLSANALRTMESVYARTPFPSGDVIDGLWDLHKISRETALQWFIARRAQDGILSSEQKRKTKDPTKHSSSDLGPLRFDDNNLLVQMGEPAPQPETPQPPQQVLVSSKQLAQLRSSLPSPNKYKGKQIAEKMGINSDGSVLQVGNIQYVQRDTSSSKQKGVPSKKWTSAWRRRKAAAPQPILPLLAKSNSGQNIKDESSSNADSSRAS</sequence>
<name>A0ABQ7G9Q5_DUNSA</name>
<dbReference type="SUPFAM" id="SSF46689">
    <property type="entry name" value="Homeodomain-like"/>
    <property type="match status" value="1"/>
</dbReference>
<gene>
    <name evidence="2" type="ORF">DUNSADRAFT_13277</name>
</gene>
<protein>
    <submittedName>
        <fullName evidence="2">Uncharacterized protein</fullName>
    </submittedName>
</protein>
<comment type="caution">
    <text evidence="2">The sequence shown here is derived from an EMBL/GenBank/DDBJ whole genome shotgun (WGS) entry which is preliminary data.</text>
</comment>
<dbReference type="EMBL" id="MU069956">
    <property type="protein sequence ID" value="KAF5831338.1"/>
    <property type="molecule type" value="Genomic_DNA"/>
</dbReference>
<organism evidence="2 3">
    <name type="scientific">Dunaliella salina</name>
    <name type="common">Green alga</name>
    <name type="synonym">Protococcus salinus</name>
    <dbReference type="NCBI Taxonomy" id="3046"/>
    <lineage>
        <taxon>Eukaryota</taxon>
        <taxon>Viridiplantae</taxon>
        <taxon>Chlorophyta</taxon>
        <taxon>core chlorophytes</taxon>
        <taxon>Chlorophyceae</taxon>
        <taxon>CS clade</taxon>
        <taxon>Chlamydomonadales</taxon>
        <taxon>Dunaliellaceae</taxon>
        <taxon>Dunaliella</taxon>
    </lineage>
</organism>
<feature type="compositionally biased region" description="Basic and acidic residues" evidence="1">
    <location>
        <begin position="162"/>
        <end position="175"/>
    </location>
</feature>
<reference evidence="2" key="1">
    <citation type="submission" date="2017-08" db="EMBL/GenBank/DDBJ databases">
        <authorList>
            <person name="Polle J.E."/>
            <person name="Barry K."/>
            <person name="Cushman J."/>
            <person name="Schmutz J."/>
            <person name="Tran D."/>
            <person name="Hathwaick L.T."/>
            <person name="Yim W.C."/>
            <person name="Jenkins J."/>
            <person name="Mckie-Krisberg Z.M."/>
            <person name="Prochnik S."/>
            <person name="Lindquist E."/>
            <person name="Dockter R.B."/>
            <person name="Adam C."/>
            <person name="Molina H."/>
            <person name="Bunkerborg J."/>
            <person name="Jin E."/>
            <person name="Buchheim M."/>
            <person name="Magnuson J."/>
        </authorList>
    </citation>
    <scope>NUCLEOTIDE SEQUENCE</scope>
    <source>
        <strain evidence="2">CCAP 19/18</strain>
    </source>
</reference>
<feature type="non-terminal residue" evidence="2">
    <location>
        <position position="1"/>
    </location>
</feature>
<feature type="compositionally biased region" description="Low complexity" evidence="1">
    <location>
        <begin position="304"/>
        <end position="313"/>
    </location>
</feature>
<accession>A0ABQ7G9Q5</accession>
<feature type="compositionally biased region" description="Low complexity" evidence="1">
    <location>
        <begin position="281"/>
        <end position="291"/>
    </location>
</feature>
<evidence type="ECO:0000256" key="1">
    <source>
        <dbReference type="SAM" id="MobiDB-lite"/>
    </source>
</evidence>
<proteinExistence type="predicted"/>
<keyword evidence="3" id="KW-1185">Reference proteome</keyword>
<dbReference type="Proteomes" id="UP000815325">
    <property type="component" value="Unassembled WGS sequence"/>
</dbReference>
<feature type="region of interest" description="Disordered" evidence="1">
    <location>
        <begin position="255"/>
        <end position="313"/>
    </location>
</feature>
<evidence type="ECO:0000313" key="3">
    <source>
        <dbReference type="Proteomes" id="UP000815325"/>
    </source>
</evidence>
<dbReference type="InterPro" id="IPR009057">
    <property type="entry name" value="Homeodomain-like_sf"/>
</dbReference>